<keyword evidence="2" id="KW-0238">DNA-binding</keyword>
<dbReference type="PROSITE" id="PS50042">
    <property type="entry name" value="CNMP_BINDING_3"/>
    <property type="match status" value="1"/>
</dbReference>
<evidence type="ECO:0000313" key="6">
    <source>
        <dbReference type="EMBL" id="MBB6561299.1"/>
    </source>
</evidence>
<dbReference type="SMART" id="SM00100">
    <property type="entry name" value="cNMP"/>
    <property type="match status" value="1"/>
</dbReference>
<dbReference type="InterPro" id="IPR036388">
    <property type="entry name" value="WH-like_DNA-bd_sf"/>
</dbReference>
<dbReference type="InterPro" id="IPR014710">
    <property type="entry name" value="RmlC-like_jellyroll"/>
</dbReference>
<dbReference type="SMART" id="SM00419">
    <property type="entry name" value="HTH_CRP"/>
    <property type="match status" value="1"/>
</dbReference>
<dbReference type="GO" id="GO:0003677">
    <property type="term" value="F:DNA binding"/>
    <property type="evidence" value="ECO:0007669"/>
    <property type="project" value="UniProtKB-KW"/>
</dbReference>
<sequence length="238" mass="25894">MDLSPSAAAYLPALREGRWFSALAPAFADQLVALAHPRRLESGEALFLRGDALEGGLFAVVEGAIGFSGVGGQSEHAREALLTLMGPGTWFGEIALFDGSPRTHDAHAVEPCVVLQVPRPPLLEWLHGHPAHWHDLGVLMSGRMRAAFAALEDLALLPAPQRLARRIVAMARGYGERVADAPAQPRLQVTQEQLALMLSISRQTVNQLLQGLQARGILRVQRGEIEILQWQALCAERF</sequence>
<dbReference type="CDD" id="cd00038">
    <property type="entry name" value="CAP_ED"/>
    <property type="match status" value="1"/>
</dbReference>
<comment type="caution">
    <text evidence="6">The sequence shown here is derived from an EMBL/GenBank/DDBJ whole genome shotgun (WGS) entry which is preliminary data.</text>
</comment>
<feature type="domain" description="Cyclic nucleotide-binding" evidence="4">
    <location>
        <begin position="19"/>
        <end position="119"/>
    </location>
</feature>
<evidence type="ECO:0000256" key="2">
    <source>
        <dbReference type="ARBA" id="ARBA00023125"/>
    </source>
</evidence>
<dbReference type="InterPro" id="IPR012318">
    <property type="entry name" value="HTH_CRP"/>
</dbReference>
<dbReference type="InterPro" id="IPR036390">
    <property type="entry name" value="WH_DNA-bd_sf"/>
</dbReference>
<evidence type="ECO:0000313" key="7">
    <source>
        <dbReference type="Proteomes" id="UP000575083"/>
    </source>
</evidence>
<gene>
    <name evidence="6" type="ORF">HNP48_003992</name>
</gene>
<dbReference type="SUPFAM" id="SSF46785">
    <property type="entry name" value="Winged helix' DNA-binding domain"/>
    <property type="match status" value="1"/>
</dbReference>
<organism evidence="6 7">
    <name type="scientific">Acidovorax soli</name>
    <dbReference type="NCBI Taxonomy" id="592050"/>
    <lineage>
        <taxon>Bacteria</taxon>
        <taxon>Pseudomonadati</taxon>
        <taxon>Pseudomonadota</taxon>
        <taxon>Betaproteobacteria</taxon>
        <taxon>Burkholderiales</taxon>
        <taxon>Comamonadaceae</taxon>
        <taxon>Acidovorax</taxon>
    </lineage>
</organism>
<evidence type="ECO:0000259" key="4">
    <source>
        <dbReference type="PROSITE" id="PS50042"/>
    </source>
</evidence>
<evidence type="ECO:0000256" key="1">
    <source>
        <dbReference type="ARBA" id="ARBA00023015"/>
    </source>
</evidence>
<accession>A0A7X0UAU8</accession>
<keyword evidence="1" id="KW-0805">Transcription regulation</keyword>
<dbReference type="InterPro" id="IPR000595">
    <property type="entry name" value="cNMP-bd_dom"/>
</dbReference>
<dbReference type="GO" id="GO:0005829">
    <property type="term" value="C:cytosol"/>
    <property type="evidence" value="ECO:0007669"/>
    <property type="project" value="TreeGrafter"/>
</dbReference>
<dbReference type="Gene3D" id="2.60.120.10">
    <property type="entry name" value="Jelly Rolls"/>
    <property type="match status" value="1"/>
</dbReference>
<dbReference type="InterPro" id="IPR050397">
    <property type="entry name" value="Env_Response_Regulators"/>
</dbReference>
<dbReference type="Pfam" id="PF13545">
    <property type="entry name" value="HTH_Crp_2"/>
    <property type="match status" value="1"/>
</dbReference>
<dbReference type="PROSITE" id="PS51063">
    <property type="entry name" value="HTH_CRP_2"/>
    <property type="match status" value="1"/>
</dbReference>
<dbReference type="SUPFAM" id="SSF51206">
    <property type="entry name" value="cAMP-binding domain-like"/>
    <property type="match status" value="1"/>
</dbReference>
<dbReference type="Proteomes" id="UP000575083">
    <property type="component" value="Unassembled WGS sequence"/>
</dbReference>
<dbReference type="EMBL" id="JACHLK010000008">
    <property type="protein sequence ID" value="MBB6561299.1"/>
    <property type="molecule type" value="Genomic_DNA"/>
</dbReference>
<dbReference type="RefSeq" id="WP_184860200.1">
    <property type="nucleotide sequence ID" value="NZ_JACHLK010000008.1"/>
</dbReference>
<feature type="domain" description="HTH crp-type" evidence="5">
    <location>
        <begin position="157"/>
        <end position="231"/>
    </location>
</feature>
<dbReference type="Gene3D" id="1.10.10.10">
    <property type="entry name" value="Winged helix-like DNA-binding domain superfamily/Winged helix DNA-binding domain"/>
    <property type="match status" value="1"/>
</dbReference>
<proteinExistence type="predicted"/>
<dbReference type="GO" id="GO:0003700">
    <property type="term" value="F:DNA-binding transcription factor activity"/>
    <property type="evidence" value="ECO:0007669"/>
    <property type="project" value="TreeGrafter"/>
</dbReference>
<dbReference type="PANTHER" id="PTHR24567">
    <property type="entry name" value="CRP FAMILY TRANSCRIPTIONAL REGULATORY PROTEIN"/>
    <property type="match status" value="1"/>
</dbReference>
<keyword evidence="3" id="KW-0804">Transcription</keyword>
<dbReference type="InterPro" id="IPR018490">
    <property type="entry name" value="cNMP-bd_dom_sf"/>
</dbReference>
<dbReference type="PANTHER" id="PTHR24567:SF74">
    <property type="entry name" value="HTH-TYPE TRANSCRIPTIONAL REGULATOR ARCR"/>
    <property type="match status" value="1"/>
</dbReference>
<dbReference type="Pfam" id="PF00027">
    <property type="entry name" value="cNMP_binding"/>
    <property type="match status" value="1"/>
</dbReference>
<keyword evidence="7" id="KW-1185">Reference proteome</keyword>
<evidence type="ECO:0000256" key="3">
    <source>
        <dbReference type="ARBA" id="ARBA00023163"/>
    </source>
</evidence>
<reference evidence="6 7" key="1">
    <citation type="submission" date="2020-08" db="EMBL/GenBank/DDBJ databases">
        <title>Functional genomics of gut bacteria from endangered species of beetles.</title>
        <authorList>
            <person name="Carlos-Shanley C."/>
        </authorList>
    </citation>
    <scope>NUCLEOTIDE SEQUENCE [LARGE SCALE GENOMIC DNA]</scope>
    <source>
        <strain evidence="6 7">S00198</strain>
    </source>
</reference>
<protein>
    <submittedName>
        <fullName evidence="6">CRP-like cAMP-binding protein</fullName>
    </submittedName>
</protein>
<evidence type="ECO:0000259" key="5">
    <source>
        <dbReference type="PROSITE" id="PS51063"/>
    </source>
</evidence>
<dbReference type="AlphaFoldDB" id="A0A7X0UAU8"/>
<name>A0A7X0UAU8_9BURK</name>